<dbReference type="GO" id="GO:0005524">
    <property type="term" value="F:ATP binding"/>
    <property type="evidence" value="ECO:0007669"/>
    <property type="project" value="UniProtKB-UniRule"/>
</dbReference>
<keyword evidence="1" id="KW-0067">ATP-binding</keyword>
<organism evidence="3 4">
    <name type="scientific">Pseudocohnilembus persalinus</name>
    <name type="common">Ciliate</name>
    <dbReference type="NCBI Taxonomy" id="266149"/>
    <lineage>
        <taxon>Eukaryota</taxon>
        <taxon>Sar</taxon>
        <taxon>Alveolata</taxon>
        <taxon>Ciliophora</taxon>
        <taxon>Intramacronucleata</taxon>
        <taxon>Oligohymenophorea</taxon>
        <taxon>Scuticociliatia</taxon>
        <taxon>Philasterida</taxon>
        <taxon>Pseudocohnilembidae</taxon>
        <taxon>Pseudocohnilembus</taxon>
    </lineage>
</organism>
<evidence type="ECO:0000259" key="2">
    <source>
        <dbReference type="PROSITE" id="PS50011"/>
    </source>
</evidence>
<dbReference type="SUPFAM" id="SSF56112">
    <property type="entry name" value="Protein kinase-like (PK-like)"/>
    <property type="match status" value="1"/>
</dbReference>
<evidence type="ECO:0000313" key="4">
    <source>
        <dbReference type="Proteomes" id="UP000054937"/>
    </source>
</evidence>
<proteinExistence type="predicted"/>
<comment type="caution">
    <text evidence="3">The sequence shown here is derived from an EMBL/GenBank/DDBJ whole genome shotgun (WGS) entry which is preliminary data.</text>
</comment>
<dbReference type="InterPro" id="IPR017441">
    <property type="entry name" value="Protein_kinase_ATP_BS"/>
</dbReference>
<dbReference type="PROSITE" id="PS50011">
    <property type="entry name" value="PROTEIN_KINASE_DOM"/>
    <property type="match status" value="1"/>
</dbReference>
<accession>A0A0V0Q879</accession>
<keyword evidence="1" id="KW-0547">Nucleotide-binding</keyword>
<dbReference type="InterPro" id="IPR000719">
    <property type="entry name" value="Prot_kinase_dom"/>
</dbReference>
<evidence type="ECO:0000256" key="1">
    <source>
        <dbReference type="PROSITE-ProRule" id="PRU10141"/>
    </source>
</evidence>
<dbReference type="PROSITE" id="PS00107">
    <property type="entry name" value="PROTEIN_KINASE_ATP"/>
    <property type="match status" value="1"/>
</dbReference>
<name>A0A0V0Q879_PSEPJ</name>
<keyword evidence="3" id="KW-0808">Transferase</keyword>
<dbReference type="AlphaFoldDB" id="A0A0V0Q879"/>
<dbReference type="Proteomes" id="UP000054937">
    <property type="component" value="Unassembled WGS sequence"/>
</dbReference>
<gene>
    <name evidence="3" type="ORF">PPERSA_03303</name>
</gene>
<keyword evidence="3" id="KW-0418">Kinase</keyword>
<feature type="binding site" evidence="1">
    <location>
        <position position="148"/>
    </location>
    <ligand>
        <name>ATP</name>
        <dbReference type="ChEBI" id="CHEBI:30616"/>
    </ligand>
</feature>
<dbReference type="InParanoid" id="A0A0V0Q879"/>
<evidence type="ECO:0000313" key="3">
    <source>
        <dbReference type="EMBL" id="KRW98472.1"/>
    </source>
</evidence>
<dbReference type="EMBL" id="LDAU01000243">
    <property type="protein sequence ID" value="KRW98472.1"/>
    <property type="molecule type" value="Genomic_DNA"/>
</dbReference>
<sequence>MAFIILFQYTQKQESSPEKNKNVSNQNEFFDDQKINKDVQNNILQINLAQNIFDKFQSNQQGQLELENSQEINNDNECENSKSININPSQNQNYIQLNVNQREQILQQENIQQQVIHNKICEIGKGKFGNVIQIIDFQDKNFPFYARKTFYKFEDYMQEKQNYIEIDYSTIEQVQNFLMKMTQFNDEEKYFHQKLGYCSLIEFAKMRRKHNIIWRKNEIYYLFYRLADFLDFKFDQSSCNKNIKISQDQKCAISYGDFPNQLKPQNVIITDKYLIQQPLMHSHQSMQQELQGNIQDRILQLKIIDFGGASSELSNKMLTPLYFNSFKRKVLANQEVVFKDEEERFKGEIYSILRTFLKVCISSSYQKYVDVQFIFKTSTEIIQKMQIVANDDAQQKLYDSNDIQNILKQEKNININVDEQQNTKFQDKQQFAETQKDIDIKDKQQIHGQKSKIFKPIVFSKDI</sequence>
<reference evidence="3 4" key="1">
    <citation type="journal article" date="2015" name="Sci. Rep.">
        <title>Genome of the facultative scuticociliatosis pathogen Pseudocohnilembus persalinus provides insight into its virulence through horizontal gene transfer.</title>
        <authorList>
            <person name="Xiong J."/>
            <person name="Wang G."/>
            <person name="Cheng J."/>
            <person name="Tian M."/>
            <person name="Pan X."/>
            <person name="Warren A."/>
            <person name="Jiang C."/>
            <person name="Yuan D."/>
            <person name="Miao W."/>
        </authorList>
    </citation>
    <scope>NUCLEOTIDE SEQUENCE [LARGE SCALE GENOMIC DNA]</scope>
    <source>
        <strain evidence="3">36N120E</strain>
    </source>
</reference>
<dbReference type="InterPro" id="IPR011009">
    <property type="entry name" value="Kinase-like_dom_sf"/>
</dbReference>
<dbReference type="GO" id="GO:0004672">
    <property type="term" value="F:protein kinase activity"/>
    <property type="evidence" value="ECO:0007669"/>
    <property type="project" value="InterPro"/>
</dbReference>
<feature type="domain" description="Protein kinase" evidence="2">
    <location>
        <begin position="117"/>
        <end position="463"/>
    </location>
</feature>
<protein>
    <submittedName>
        <fullName evidence="3">Protein kinase-like domain</fullName>
    </submittedName>
</protein>
<keyword evidence="4" id="KW-1185">Reference proteome</keyword>